<sequence length="240" mass="27909">MRVVLRRERRRRNVTPVCGSRLPLPHYALVDRLDLLAQPVATRAASLNDTLILVTHDNYLANGIRHSPPPLASSTIFPRLEEAMHARQKWVSARMIIDLNGSTTSVLDLLHQLHLISRQKPDLAFDLLTTADDPEIVRFIEASCLCRIIDRRFTVSGVQQALAFPRVVFDNPRERFISREWDIICLMARGMTLRNIATLQQRPYHRIIYRLTRVLTLLKLQKRQQFIRLLQRLNQYHPGK</sequence>
<dbReference type="GO" id="GO:0006355">
    <property type="term" value="P:regulation of DNA-templated transcription"/>
    <property type="evidence" value="ECO:0007669"/>
    <property type="project" value="InterPro"/>
</dbReference>
<gene>
    <name evidence="1" type="ORF">GM31_01605</name>
</gene>
<dbReference type="AlphaFoldDB" id="A0A0L0GSI9"/>
<protein>
    <submittedName>
        <fullName evidence="1">Uncharacterized protein</fullName>
    </submittedName>
</protein>
<dbReference type="SUPFAM" id="SSF46894">
    <property type="entry name" value="C-terminal effector domain of the bipartite response regulators"/>
    <property type="match status" value="1"/>
</dbReference>
<reference evidence="1 2" key="1">
    <citation type="journal article" date="2015" name="Appl. Environ. Microbiol.">
        <title>The Enterobacterium Trabulsiella odontotermitis Presents Novel Adaptations Related to Its Association with Fungus-Growing Termites.</title>
        <authorList>
            <person name="Sapountzis P."/>
            <person name="Gruntjes T."/>
            <person name="Otani S."/>
            <person name="Estevez J."/>
            <person name="da Costa R.R."/>
            <person name="Plunkett G.3rd."/>
            <person name="Perna N.T."/>
            <person name="Poulsen M."/>
        </authorList>
    </citation>
    <scope>NUCLEOTIDE SEQUENCE [LARGE SCALE GENOMIC DNA]</scope>
    <source>
        <strain evidence="1 2">12</strain>
    </source>
</reference>
<dbReference type="STRING" id="379893.GCA_001297775_01040"/>
<dbReference type="RefSeq" id="WP_049857514.1">
    <property type="nucleotide sequence ID" value="NZ_JNGI01000124.1"/>
</dbReference>
<dbReference type="PATRIC" id="fig|379893.4.peg.328"/>
<organism evidence="1 2">
    <name type="scientific">Trabulsiella odontotermitis</name>
    <dbReference type="NCBI Taxonomy" id="379893"/>
    <lineage>
        <taxon>Bacteria</taxon>
        <taxon>Pseudomonadati</taxon>
        <taxon>Pseudomonadota</taxon>
        <taxon>Gammaproteobacteria</taxon>
        <taxon>Enterobacterales</taxon>
        <taxon>Enterobacteriaceae</taxon>
        <taxon>Trabulsiella</taxon>
    </lineage>
</organism>
<evidence type="ECO:0000313" key="2">
    <source>
        <dbReference type="Proteomes" id="UP000037393"/>
    </source>
</evidence>
<dbReference type="Proteomes" id="UP000037393">
    <property type="component" value="Unassembled WGS sequence"/>
</dbReference>
<dbReference type="EMBL" id="JNGI01000124">
    <property type="protein sequence ID" value="KNC91716.1"/>
    <property type="molecule type" value="Genomic_DNA"/>
</dbReference>
<dbReference type="OrthoDB" id="6623354at2"/>
<evidence type="ECO:0000313" key="1">
    <source>
        <dbReference type="EMBL" id="KNC91716.1"/>
    </source>
</evidence>
<dbReference type="GO" id="GO:0003677">
    <property type="term" value="F:DNA binding"/>
    <property type="evidence" value="ECO:0007669"/>
    <property type="project" value="InterPro"/>
</dbReference>
<comment type="caution">
    <text evidence="1">The sequence shown here is derived from an EMBL/GenBank/DDBJ whole genome shotgun (WGS) entry which is preliminary data.</text>
</comment>
<dbReference type="InterPro" id="IPR016032">
    <property type="entry name" value="Sig_transdc_resp-reg_C-effctor"/>
</dbReference>
<name>A0A0L0GSI9_9ENTR</name>
<keyword evidence="2" id="KW-1185">Reference proteome</keyword>
<accession>A0A0L0GSI9</accession>
<proteinExistence type="predicted"/>